<dbReference type="OrthoDB" id="5772680at2"/>
<keyword evidence="4 6" id="KW-1133">Transmembrane helix</keyword>
<keyword evidence="3 6" id="KW-0812">Transmembrane</keyword>
<evidence type="ECO:0000259" key="7">
    <source>
        <dbReference type="Pfam" id="PF04024"/>
    </source>
</evidence>
<organism evidence="8 9">
    <name type="scientific">Chryseotalea sanaruensis</name>
    <dbReference type="NCBI Taxonomy" id="2482724"/>
    <lineage>
        <taxon>Bacteria</taxon>
        <taxon>Pseudomonadati</taxon>
        <taxon>Bacteroidota</taxon>
        <taxon>Cytophagia</taxon>
        <taxon>Cytophagales</taxon>
        <taxon>Chryseotaleaceae</taxon>
        <taxon>Chryseotalea</taxon>
    </lineage>
</organism>
<dbReference type="Pfam" id="PF04024">
    <property type="entry name" value="PspC"/>
    <property type="match status" value="1"/>
</dbReference>
<gene>
    <name evidence="8" type="ORF">SanaruYs_04640</name>
</gene>
<feature type="domain" description="Phage shock protein PspC N-terminal" evidence="7">
    <location>
        <begin position="7"/>
        <end position="58"/>
    </location>
</feature>
<dbReference type="GO" id="GO:0005886">
    <property type="term" value="C:plasma membrane"/>
    <property type="evidence" value="ECO:0007669"/>
    <property type="project" value="UniProtKB-SubCell"/>
</dbReference>
<evidence type="ECO:0000313" key="9">
    <source>
        <dbReference type="Proteomes" id="UP000288227"/>
    </source>
</evidence>
<keyword evidence="2" id="KW-1003">Cell membrane</keyword>
<dbReference type="Proteomes" id="UP000288227">
    <property type="component" value="Unassembled WGS sequence"/>
</dbReference>
<comment type="subcellular location">
    <subcellularLocation>
        <location evidence="1">Cell membrane</location>
        <topology evidence="1">Single-pass membrane protein</topology>
    </subcellularLocation>
</comment>
<dbReference type="EMBL" id="BHXQ01000001">
    <property type="protein sequence ID" value="GCC50249.1"/>
    <property type="molecule type" value="Genomic_DNA"/>
</dbReference>
<dbReference type="InterPro" id="IPR007168">
    <property type="entry name" value="Phageshock_PspC_N"/>
</dbReference>
<evidence type="ECO:0000256" key="3">
    <source>
        <dbReference type="ARBA" id="ARBA00022692"/>
    </source>
</evidence>
<name>A0A401U5U4_9BACT</name>
<comment type="caution">
    <text evidence="8">The sequence shown here is derived from an EMBL/GenBank/DDBJ whole genome shotgun (WGS) entry which is preliminary data.</text>
</comment>
<keyword evidence="5 6" id="KW-0472">Membrane</keyword>
<dbReference type="RefSeq" id="WP_127120897.1">
    <property type="nucleotide sequence ID" value="NZ_BHXQ01000001.1"/>
</dbReference>
<evidence type="ECO:0000256" key="1">
    <source>
        <dbReference type="ARBA" id="ARBA00004162"/>
    </source>
</evidence>
<feature type="transmembrane region" description="Helical" evidence="6">
    <location>
        <begin position="32"/>
        <end position="55"/>
    </location>
</feature>
<evidence type="ECO:0000256" key="5">
    <source>
        <dbReference type="ARBA" id="ARBA00023136"/>
    </source>
</evidence>
<dbReference type="AlphaFoldDB" id="A0A401U5U4"/>
<sequence>MSKKLVKGKKMIMGVCSGLADYFQLDPTLVRIAFLIALLFFGTGLLLYVILAVVMPSE</sequence>
<protein>
    <submittedName>
        <fullName evidence="8">PspC domain-containing protein</fullName>
    </submittedName>
</protein>
<dbReference type="InterPro" id="IPR052027">
    <property type="entry name" value="PspC"/>
</dbReference>
<evidence type="ECO:0000256" key="4">
    <source>
        <dbReference type="ARBA" id="ARBA00022989"/>
    </source>
</evidence>
<evidence type="ECO:0000313" key="8">
    <source>
        <dbReference type="EMBL" id="GCC50249.1"/>
    </source>
</evidence>
<evidence type="ECO:0000256" key="6">
    <source>
        <dbReference type="SAM" id="Phobius"/>
    </source>
</evidence>
<reference evidence="8 9" key="1">
    <citation type="submission" date="2018-11" db="EMBL/GenBank/DDBJ databases">
        <title>Chryseotalea sanarue gen. nov., sp., nov., a member of the family Cytophagaceae, isolated from a brackish lake in Hamamatsu Japan.</title>
        <authorList>
            <person name="Maejima Y."/>
            <person name="Iino T."/>
            <person name="Muraguchi Y."/>
            <person name="Fukuda K."/>
            <person name="Ohkuma M."/>
            <person name="Moriuchi R."/>
            <person name="Dohra H."/>
            <person name="Kimbara K."/>
            <person name="Shintani M."/>
        </authorList>
    </citation>
    <scope>NUCLEOTIDE SEQUENCE [LARGE SCALE GENOMIC DNA]</scope>
    <source>
        <strain evidence="8 9">Ys</strain>
    </source>
</reference>
<evidence type="ECO:0000256" key="2">
    <source>
        <dbReference type="ARBA" id="ARBA00022475"/>
    </source>
</evidence>
<accession>A0A401U5U4</accession>
<keyword evidence="9" id="KW-1185">Reference proteome</keyword>
<dbReference type="PANTHER" id="PTHR33885">
    <property type="entry name" value="PHAGE SHOCK PROTEIN C"/>
    <property type="match status" value="1"/>
</dbReference>
<dbReference type="PANTHER" id="PTHR33885:SF3">
    <property type="entry name" value="PHAGE SHOCK PROTEIN C"/>
    <property type="match status" value="1"/>
</dbReference>
<proteinExistence type="predicted"/>